<dbReference type="Pfam" id="PF12764">
    <property type="entry name" value="Gly-rich_Ago1"/>
    <property type="match status" value="1"/>
</dbReference>
<dbReference type="GO" id="GO:0003723">
    <property type="term" value="F:RNA binding"/>
    <property type="evidence" value="ECO:0007669"/>
    <property type="project" value="InterPro"/>
</dbReference>
<dbReference type="Pfam" id="PF08699">
    <property type="entry name" value="ArgoL1"/>
    <property type="match status" value="1"/>
</dbReference>
<dbReference type="GO" id="GO:0051607">
    <property type="term" value="P:defense response to virus"/>
    <property type="evidence" value="ECO:0007669"/>
    <property type="project" value="UniProtKB-ARBA"/>
</dbReference>
<dbReference type="AlphaFoldDB" id="A0A397ZKD3"/>
<dbReference type="Gene3D" id="3.40.50.2300">
    <property type="match status" value="1"/>
</dbReference>
<dbReference type="SMART" id="SM01163">
    <property type="entry name" value="DUF1785"/>
    <property type="match status" value="1"/>
</dbReference>
<feature type="domain" description="Piwi" evidence="7">
    <location>
        <begin position="765"/>
        <end position="885"/>
    </location>
</feature>
<evidence type="ECO:0000313" key="8">
    <source>
        <dbReference type="EMBL" id="RID62883.1"/>
    </source>
</evidence>
<evidence type="ECO:0000259" key="6">
    <source>
        <dbReference type="PROSITE" id="PS50821"/>
    </source>
</evidence>
<dbReference type="SUPFAM" id="SSF101690">
    <property type="entry name" value="PAZ domain"/>
    <property type="match status" value="1"/>
</dbReference>
<name>A0A397ZKD3_BRACM</name>
<dbReference type="Pfam" id="PF16488">
    <property type="entry name" value="ArgoL2"/>
    <property type="match status" value="1"/>
</dbReference>
<dbReference type="EMBL" id="CM010632">
    <property type="protein sequence ID" value="RID62884.1"/>
    <property type="molecule type" value="Genomic_DNA"/>
</dbReference>
<dbReference type="SMART" id="SM00949">
    <property type="entry name" value="PAZ"/>
    <property type="match status" value="1"/>
</dbReference>
<dbReference type="PROSITE" id="PS50821">
    <property type="entry name" value="PAZ"/>
    <property type="match status" value="1"/>
</dbReference>
<gene>
    <name evidence="8" type="ORF">BRARA_E01925</name>
</gene>
<dbReference type="FunFam" id="3.40.50.2300:FF:000110">
    <property type="entry name" value="Argonaute 10"/>
    <property type="match status" value="1"/>
</dbReference>
<keyword evidence="3" id="KW-0943">RNA-mediated gene silencing</keyword>
<protein>
    <submittedName>
        <fullName evidence="8">Uncharacterized protein</fullName>
    </submittedName>
</protein>
<evidence type="ECO:0000313" key="9">
    <source>
        <dbReference type="Proteomes" id="UP000264353"/>
    </source>
</evidence>
<dbReference type="FunFam" id="2.170.260.10:FF:000001">
    <property type="entry name" value="Protein argonaute-2"/>
    <property type="match status" value="1"/>
</dbReference>
<dbReference type="SMR" id="A0A397ZKD3"/>
<dbReference type="Proteomes" id="UP000264353">
    <property type="component" value="Chromosome A5"/>
</dbReference>
<dbReference type="InterPro" id="IPR032472">
    <property type="entry name" value="ArgoL2"/>
</dbReference>
<organism evidence="8 9">
    <name type="scientific">Brassica campestris</name>
    <name type="common">Field mustard</name>
    <dbReference type="NCBI Taxonomy" id="3711"/>
    <lineage>
        <taxon>Eukaryota</taxon>
        <taxon>Viridiplantae</taxon>
        <taxon>Streptophyta</taxon>
        <taxon>Embryophyta</taxon>
        <taxon>Tracheophyta</taxon>
        <taxon>Spermatophyta</taxon>
        <taxon>Magnoliopsida</taxon>
        <taxon>eudicotyledons</taxon>
        <taxon>Gunneridae</taxon>
        <taxon>Pentapetalae</taxon>
        <taxon>rosids</taxon>
        <taxon>malvids</taxon>
        <taxon>Brassicales</taxon>
        <taxon>Brassicaceae</taxon>
        <taxon>Brassiceae</taxon>
        <taxon>Brassica</taxon>
    </lineage>
</organism>
<feature type="compositionally biased region" description="Gly residues" evidence="5">
    <location>
        <begin position="900"/>
        <end position="910"/>
    </location>
</feature>
<reference evidence="8 9" key="1">
    <citation type="submission" date="2018-06" db="EMBL/GenBank/DDBJ databases">
        <title>WGS assembly of Brassica rapa FPsc.</title>
        <authorList>
            <person name="Bowman J."/>
            <person name="Kohchi T."/>
            <person name="Yamato K."/>
            <person name="Jenkins J."/>
            <person name="Shu S."/>
            <person name="Ishizaki K."/>
            <person name="Yamaoka S."/>
            <person name="Nishihama R."/>
            <person name="Nakamura Y."/>
            <person name="Berger F."/>
            <person name="Adam C."/>
            <person name="Aki S."/>
            <person name="Althoff F."/>
            <person name="Araki T."/>
            <person name="Arteaga-Vazquez M."/>
            <person name="Balasubrmanian S."/>
            <person name="Bauer D."/>
            <person name="Boehm C."/>
            <person name="Briginshaw L."/>
            <person name="Caballero-Perez J."/>
            <person name="Catarino B."/>
            <person name="Chen F."/>
            <person name="Chiyoda S."/>
            <person name="Chovatia M."/>
            <person name="Davies K."/>
            <person name="Delmans M."/>
            <person name="Demura T."/>
            <person name="Dierschke T."/>
            <person name="Dolan L."/>
            <person name="Dorantes-Acosta A."/>
            <person name="Eklund D."/>
            <person name="Florent S."/>
            <person name="Flores-Sandoval E."/>
            <person name="Fujiyama A."/>
            <person name="Fukuzawa H."/>
            <person name="Galik B."/>
            <person name="Grimanelli D."/>
            <person name="Grimwood J."/>
            <person name="Grossniklaus U."/>
            <person name="Hamada T."/>
            <person name="Haseloff J."/>
            <person name="Hetherington A."/>
            <person name="Higo A."/>
            <person name="Hirakawa Y."/>
            <person name="Hundley H."/>
            <person name="Ikeda Y."/>
            <person name="Inoue K."/>
            <person name="Inoue S."/>
            <person name="Ishida S."/>
            <person name="Jia Q."/>
            <person name="Kakita M."/>
            <person name="Kanazawa T."/>
            <person name="Kawai Y."/>
            <person name="Kawashima T."/>
            <person name="Kennedy M."/>
            <person name="Kinose K."/>
            <person name="Kinoshita T."/>
            <person name="Kohara Y."/>
            <person name="Koide E."/>
            <person name="Komatsu K."/>
            <person name="Kopischke S."/>
            <person name="Kubo M."/>
            <person name="Kyozuka J."/>
            <person name="Lagercrantz U."/>
            <person name="Lin S."/>
            <person name="Lindquist E."/>
            <person name="Lipzen A."/>
            <person name="Lu C."/>
            <person name="Luna E."/>
            <person name="Martienssen R."/>
            <person name="Minamino N."/>
            <person name="Mizutani M."/>
            <person name="Mizutani M."/>
            <person name="Mochizuki N."/>
            <person name="Monte I."/>
            <person name="Mosher R."/>
            <person name="Nagasaki H."/>
            <person name="Nakagami H."/>
            <person name="Naramoto S."/>
            <person name="Nishitani K."/>
            <person name="Ohtani M."/>
            <person name="Okamoto T."/>
            <person name="Okumura M."/>
            <person name="Phillips J."/>
            <person name="Pollak B."/>
            <person name="Reinders A."/>
            <person name="Roevekamp M."/>
            <person name="Sano R."/>
            <person name="Sawa S."/>
            <person name="Schmid M."/>
            <person name="Shirakawa M."/>
            <person name="Solano R."/>
            <person name="Spunde A."/>
            <person name="Suetsugu N."/>
            <person name="Sugano S."/>
            <person name="Sugiyama A."/>
            <person name="Sun R."/>
            <person name="Suzuki Y."/>
            <person name="Takenaka M."/>
            <person name="Takezawa D."/>
            <person name="Tomogane H."/>
            <person name="Tsuzuki M."/>
            <person name="Ueda T."/>
            <person name="Umeda M."/>
            <person name="Ward J."/>
            <person name="Watanabe Y."/>
            <person name="Yazaki K."/>
            <person name="Yokoyama R."/>
            <person name="Yoshitake Y."/>
            <person name="Yotsui I."/>
            <person name="Zachgo S."/>
            <person name="Schmutz J."/>
        </authorList>
    </citation>
    <scope>NUCLEOTIDE SEQUENCE [LARGE SCALE GENOMIC DNA]</scope>
    <source>
        <strain evidence="9">cv. B-3</strain>
    </source>
</reference>
<dbReference type="InterPro" id="IPR036085">
    <property type="entry name" value="PAZ_dom_sf"/>
</dbReference>
<feature type="region of interest" description="Disordered" evidence="5">
    <location>
        <begin position="889"/>
        <end position="922"/>
    </location>
</feature>
<comment type="similarity">
    <text evidence="1">Belongs to the argonaute family. Ago subfamily.</text>
</comment>
<proteinExistence type="inferred from homology"/>
<dbReference type="SUPFAM" id="SSF53098">
    <property type="entry name" value="Ribonuclease H-like"/>
    <property type="match status" value="2"/>
</dbReference>
<dbReference type="InterPro" id="IPR012337">
    <property type="entry name" value="RNaseH-like_sf"/>
</dbReference>
<dbReference type="GO" id="GO:1990904">
    <property type="term" value="C:ribonucleoprotein complex"/>
    <property type="evidence" value="ECO:0007669"/>
    <property type="project" value="UniProtKB-KW"/>
</dbReference>
<accession>A0A397ZKD3</accession>
<feature type="domain" description="PAZ" evidence="6">
    <location>
        <begin position="450"/>
        <end position="563"/>
    </location>
</feature>
<dbReference type="GO" id="GO:0031047">
    <property type="term" value="P:regulatory ncRNA-mediated gene silencing"/>
    <property type="evidence" value="ECO:0007669"/>
    <property type="project" value="UniProtKB-KW"/>
</dbReference>
<dbReference type="InterPro" id="IPR003165">
    <property type="entry name" value="Piwi"/>
</dbReference>
<dbReference type="PROSITE" id="PS50822">
    <property type="entry name" value="PIWI"/>
    <property type="match status" value="1"/>
</dbReference>
<dbReference type="PANTHER" id="PTHR22891">
    <property type="entry name" value="EUKARYOTIC TRANSLATION INITIATION FACTOR 2C"/>
    <property type="match status" value="1"/>
</dbReference>
<evidence type="ECO:0000259" key="7">
    <source>
        <dbReference type="PROSITE" id="PS50822"/>
    </source>
</evidence>
<dbReference type="InterPro" id="IPR024357">
    <property type="entry name" value="Argonaut_Gly-rich"/>
</dbReference>
<evidence type="ECO:0000256" key="1">
    <source>
        <dbReference type="ARBA" id="ARBA00008201"/>
    </source>
</evidence>
<dbReference type="InterPro" id="IPR014811">
    <property type="entry name" value="ArgoL1"/>
</dbReference>
<keyword evidence="2" id="KW-0678">Repressor</keyword>
<dbReference type="Gene3D" id="3.30.420.10">
    <property type="entry name" value="Ribonuclease H-like superfamily/Ribonuclease H"/>
    <property type="match status" value="1"/>
</dbReference>
<keyword evidence="4" id="KW-0687">Ribonucleoprotein</keyword>
<feature type="compositionally biased region" description="Gly residues" evidence="5">
    <location>
        <begin position="150"/>
        <end position="165"/>
    </location>
</feature>
<evidence type="ECO:0000256" key="2">
    <source>
        <dbReference type="ARBA" id="ARBA00022491"/>
    </source>
</evidence>
<dbReference type="Gene3D" id="2.170.260.10">
    <property type="entry name" value="paz domain"/>
    <property type="match status" value="1"/>
</dbReference>
<dbReference type="Pfam" id="PF02171">
    <property type="entry name" value="Piwi"/>
    <property type="match status" value="1"/>
</dbReference>
<feature type="compositionally biased region" description="Gly residues" evidence="5">
    <location>
        <begin position="25"/>
        <end position="49"/>
    </location>
</feature>
<dbReference type="InterPro" id="IPR036397">
    <property type="entry name" value="RNaseH_sf"/>
</dbReference>
<dbReference type="EMBL" id="CM010632">
    <property type="protein sequence ID" value="RID62883.1"/>
    <property type="molecule type" value="Genomic_DNA"/>
</dbReference>
<dbReference type="Pfam" id="PF16486">
    <property type="entry name" value="ArgoN"/>
    <property type="match status" value="1"/>
</dbReference>
<feature type="region of interest" description="Disordered" evidence="5">
    <location>
        <begin position="1"/>
        <end position="172"/>
    </location>
</feature>
<dbReference type="CDD" id="cd02846">
    <property type="entry name" value="PAZ_argonaute_like"/>
    <property type="match status" value="1"/>
</dbReference>
<feature type="compositionally biased region" description="Polar residues" evidence="5">
    <location>
        <begin position="186"/>
        <end position="202"/>
    </location>
</feature>
<dbReference type="InterPro" id="IPR003100">
    <property type="entry name" value="PAZ_dom"/>
</dbReference>
<evidence type="ECO:0000256" key="4">
    <source>
        <dbReference type="ARBA" id="ARBA00023274"/>
    </source>
</evidence>
<evidence type="ECO:0000256" key="5">
    <source>
        <dbReference type="SAM" id="MobiDB-lite"/>
    </source>
</evidence>
<evidence type="ECO:0000256" key="3">
    <source>
        <dbReference type="ARBA" id="ARBA00023158"/>
    </source>
</evidence>
<feature type="region of interest" description="Disordered" evidence="5">
    <location>
        <begin position="186"/>
        <end position="209"/>
    </location>
</feature>
<dbReference type="SMART" id="SM00950">
    <property type="entry name" value="Piwi"/>
    <property type="match status" value="1"/>
</dbReference>
<dbReference type="InterPro" id="IPR032473">
    <property type="entry name" value="Argonaute_Mid_dom"/>
</dbReference>
<dbReference type="Pfam" id="PF16487">
    <property type="entry name" value="ArgoMid"/>
    <property type="match status" value="1"/>
</dbReference>
<dbReference type="InterPro" id="IPR032474">
    <property type="entry name" value="Argonaute_N"/>
</dbReference>
<sequence length="937" mass="103533">MVRKKRTDGPSEGGEGSGSRAAPASGGGRGGYQQGRGGGGGGQQQGGRGYSPQSQQGGRGGGRGYGQPQQQQYGGPREGHPPQQQQQQQYGGPRGGQPPQQQQYGGPRGGQPPQQQQYSGPRGGQPPSQQQYGGSREGQPPQQQHQQYGGPRGGPPRGGGRGGASSAGLPQRQSVPELHQATLPTYQAVSSQPTPAEVSPTQMPDPPAPVQEFEQLSIEQGAPSQAIQPIPSSSKACKFPLRPGKGQFGKRCIVKANHFFAELPDKDLHQYDVTITPEVTSRGVNRAVMKQLVDLYRETHLGRRLPAYDGRKSLYTAGPLPFVSKEFRILLQDEEEGAGGQRREREFKVVIKLAARADLHHLGLFLQGKQADAPQEALQVLDIVLRELPTSKERYTPVGRSFYSPDIGRKQSLGDGLESWRGFYQSIRPTQMGLSLNIDMSSTAFIEALPVTEFVCELLNRDIRSRPLSDADRVKIKKALRGVKVEVTHRGNMRRKYRISGLTAVATRELTFPVDERNTQKSVVEYFYETYGFRIQHTQLPCLQVGNSNRPNYLPMEVCKIVEGQRYSKRLNERQITALLKVTCQRPQEREKDILRTVGLNDYDHDPYAKEFGIKISASLASVEARILPPPWLKYHDSGREGTCLPQVGQWNMMNKKMINGGTVSNWICVNFSRQVPDNLARTFCQELAQMCHTSGMAFNPEPVLPPVSARPEQVEKVLKTRYHDAMAKLSKGKEIDLLIVILPDNNGSLYGDLKRICETELGIPPVTFVVVQKRHHTRLFAHNHNDRNSVDRSGNILPGTVVDSKICHPTEFDFYLCSHAGIQGTSRPAHYHVLWDENNFSADGLQSLTNNLCYTYARCTRSVSIVPPAYYAHLAAFRARFYMEPETSDSGSMASGSMARGGGMGGRNTRGGPHVNAAVRPLPPLKDNVKRVMFYC</sequence>
<dbReference type="Pfam" id="PF02170">
    <property type="entry name" value="PAZ"/>
    <property type="match status" value="1"/>
</dbReference>
<feature type="compositionally biased region" description="Low complexity" evidence="5">
    <location>
        <begin position="66"/>
        <end position="149"/>
    </location>
</feature>